<proteinExistence type="inferred from homology"/>
<feature type="transmembrane region" description="Helical" evidence="8">
    <location>
        <begin position="129"/>
        <end position="151"/>
    </location>
</feature>
<keyword evidence="3" id="KW-0813">Transport</keyword>
<evidence type="ECO:0000256" key="6">
    <source>
        <dbReference type="ARBA" id="ARBA00022989"/>
    </source>
</evidence>
<feature type="transmembrane region" description="Helical" evidence="8">
    <location>
        <begin position="74"/>
        <end position="91"/>
    </location>
</feature>
<evidence type="ECO:0000256" key="7">
    <source>
        <dbReference type="ARBA" id="ARBA00023136"/>
    </source>
</evidence>
<dbReference type="KEGG" id="acij:JS278_00494"/>
<keyword evidence="10" id="KW-1185">Reference proteome</keyword>
<evidence type="ECO:0000256" key="2">
    <source>
        <dbReference type="ARBA" id="ARBA00009142"/>
    </source>
</evidence>
<dbReference type="AlphaFoldDB" id="A0A344UQY9"/>
<name>A0A344UQY9_9ACTN</name>
<feature type="transmembrane region" description="Helical" evidence="8">
    <location>
        <begin position="97"/>
        <end position="117"/>
    </location>
</feature>
<dbReference type="PANTHER" id="PTHR30269">
    <property type="entry name" value="TRANSMEMBRANE PROTEIN YFCA"/>
    <property type="match status" value="1"/>
</dbReference>
<dbReference type="Proteomes" id="UP000251995">
    <property type="component" value="Chromosome"/>
</dbReference>
<dbReference type="GO" id="GO:0005886">
    <property type="term" value="C:plasma membrane"/>
    <property type="evidence" value="ECO:0007669"/>
    <property type="project" value="UniProtKB-SubCell"/>
</dbReference>
<comment type="similarity">
    <text evidence="2 8">Belongs to the 4-toluene sulfonate uptake permease (TSUP) (TC 2.A.102) family.</text>
</comment>
<evidence type="ECO:0000256" key="5">
    <source>
        <dbReference type="ARBA" id="ARBA00022692"/>
    </source>
</evidence>
<gene>
    <name evidence="9" type="ORF">JS278_00494</name>
</gene>
<evidence type="ECO:0000256" key="4">
    <source>
        <dbReference type="ARBA" id="ARBA00022475"/>
    </source>
</evidence>
<accession>A0A344UQY9</accession>
<protein>
    <recommendedName>
        <fullName evidence="8">Probable membrane transporter protein</fullName>
    </recommendedName>
</protein>
<organism evidence="9 10">
    <name type="scientific">Acidipropionibacterium virtanenii</name>
    <dbReference type="NCBI Taxonomy" id="2057246"/>
    <lineage>
        <taxon>Bacteria</taxon>
        <taxon>Bacillati</taxon>
        <taxon>Actinomycetota</taxon>
        <taxon>Actinomycetes</taxon>
        <taxon>Propionibacteriales</taxon>
        <taxon>Propionibacteriaceae</taxon>
        <taxon>Acidipropionibacterium</taxon>
    </lineage>
</organism>
<feature type="transmembrane region" description="Helical" evidence="8">
    <location>
        <begin position="190"/>
        <end position="210"/>
    </location>
</feature>
<keyword evidence="6 8" id="KW-1133">Transmembrane helix</keyword>
<dbReference type="PANTHER" id="PTHR30269:SF37">
    <property type="entry name" value="MEMBRANE TRANSPORTER PROTEIN"/>
    <property type="match status" value="1"/>
</dbReference>
<evidence type="ECO:0000313" key="9">
    <source>
        <dbReference type="EMBL" id="AXE37687.1"/>
    </source>
</evidence>
<dbReference type="InterPro" id="IPR052017">
    <property type="entry name" value="TSUP"/>
</dbReference>
<sequence>MSVTATWILTGAVLFIASMVQRVTGMGLALLASPFLVLILGSTTGIQTCQFVGLGVCLASAVALRRDINLRRTGLLLVASAIGLLPGVWISRTLSSAWLSIVIGSVTICALASIQFLRRSSVFEGRKGVALAGGLSGFMNVTAGVGGPPLVVYANSTGWRYTEYVATVQLFFTGLNVMSLAGRGLPQVPGSAWAVIIATAAGGTLLGNFAGPRINDNLARRLVLAIALVGSLATVIRGITSL</sequence>
<keyword evidence="4 8" id="KW-1003">Cell membrane</keyword>
<reference evidence="9 10" key="1">
    <citation type="submission" date="2017-12" db="EMBL/GenBank/DDBJ databases">
        <title>The whole genome sequence of the Acidipropionibacterium virtanenii sp. nov. type strain JS278.</title>
        <authorList>
            <person name="Laine P."/>
            <person name="Deptula P."/>
            <person name="Varmanen P."/>
            <person name="Auvinen P."/>
        </authorList>
    </citation>
    <scope>NUCLEOTIDE SEQUENCE [LARGE SCALE GENOMIC DNA]</scope>
    <source>
        <strain evidence="9 10">JS278</strain>
    </source>
</reference>
<evidence type="ECO:0000256" key="8">
    <source>
        <dbReference type="RuleBase" id="RU363041"/>
    </source>
</evidence>
<dbReference type="OrthoDB" id="3872971at2"/>
<evidence type="ECO:0000256" key="1">
    <source>
        <dbReference type="ARBA" id="ARBA00004651"/>
    </source>
</evidence>
<dbReference type="RefSeq" id="WP_114043812.1">
    <property type="nucleotide sequence ID" value="NZ_CP025198.1"/>
</dbReference>
<dbReference type="InterPro" id="IPR002781">
    <property type="entry name" value="TM_pro_TauE-like"/>
</dbReference>
<feature type="transmembrane region" description="Helical" evidence="8">
    <location>
        <begin position="35"/>
        <end position="62"/>
    </location>
</feature>
<dbReference type="Pfam" id="PF01925">
    <property type="entry name" value="TauE"/>
    <property type="match status" value="1"/>
</dbReference>
<dbReference type="EMBL" id="CP025198">
    <property type="protein sequence ID" value="AXE37687.1"/>
    <property type="molecule type" value="Genomic_DNA"/>
</dbReference>
<comment type="subcellular location">
    <subcellularLocation>
        <location evidence="1 8">Cell membrane</location>
        <topology evidence="1 8">Multi-pass membrane protein</topology>
    </subcellularLocation>
</comment>
<evidence type="ECO:0000256" key="3">
    <source>
        <dbReference type="ARBA" id="ARBA00022448"/>
    </source>
</evidence>
<feature type="transmembrane region" description="Helical" evidence="8">
    <location>
        <begin position="222"/>
        <end position="240"/>
    </location>
</feature>
<keyword evidence="7 8" id="KW-0472">Membrane</keyword>
<keyword evidence="5 8" id="KW-0812">Transmembrane</keyword>
<evidence type="ECO:0000313" key="10">
    <source>
        <dbReference type="Proteomes" id="UP000251995"/>
    </source>
</evidence>